<dbReference type="InterPro" id="IPR027471">
    <property type="entry name" value="YbeD-like_sf"/>
</dbReference>
<dbReference type="OrthoDB" id="5616097at2"/>
<dbReference type="Proteomes" id="UP000199595">
    <property type="component" value="Unassembled WGS sequence"/>
</dbReference>
<evidence type="ECO:0000313" key="1">
    <source>
        <dbReference type="EMBL" id="SDW71108.1"/>
    </source>
</evidence>
<dbReference type="SUPFAM" id="SSF117991">
    <property type="entry name" value="YbeD/HP0495-like"/>
    <property type="match status" value="1"/>
</dbReference>
<name>A0A1H2VS54_9FLAO</name>
<sequence length="93" mass="10725">MDTREQFYKKLKKKLKKDTKFPSKYLYKFIVPTDEDKVNQVENLFNHAGAVITKKTSKTGKFTSVSIHVVMKNADAVILKYKQAEKIEGIISL</sequence>
<dbReference type="AlphaFoldDB" id="A0A1H2VS54"/>
<organism evidence="1 2">
    <name type="scientific">Lutibacter oricola</name>
    <dbReference type="NCBI Taxonomy" id="762486"/>
    <lineage>
        <taxon>Bacteria</taxon>
        <taxon>Pseudomonadati</taxon>
        <taxon>Bacteroidota</taxon>
        <taxon>Flavobacteriia</taxon>
        <taxon>Flavobacteriales</taxon>
        <taxon>Flavobacteriaceae</taxon>
        <taxon>Lutibacter</taxon>
    </lineage>
</organism>
<evidence type="ECO:0008006" key="3">
    <source>
        <dbReference type="Google" id="ProtNLM"/>
    </source>
</evidence>
<keyword evidence="2" id="KW-1185">Reference proteome</keyword>
<dbReference type="Gene3D" id="3.30.70.260">
    <property type="match status" value="1"/>
</dbReference>
<accession>A0A1H2VS54</accession>
<proteinExistence type="predicted"/>
<dbReference type="EMBL" id="FNNJ01000002">
    <property type="protein sequence ID" value="SDW71108.1"/>
    <property type="molecule type" value="Genomic_DNA"/>
</dbReference>
<protein>
    <recommendedName>
        <fullName evidence="3">DUF493 domain-containing protein</fullName>
    </recommendedName>
</protein>
<reference evidence="1 2" key="1">
    <citation type="submission" date="2016-10" db="EMBL/GenBank/DDBJ databases">
        <authorList>
            <person name="de Groot N.N."/>
        </authorList>
    </citation>
    <scope>NUCLEOTIDE SEQUENCE [LARGE SCALE GENOMIC DNA]</scope>
    <source>
        <strain evidence="1 2">DSM 24956</strain>
    </source>
</reference>
<dbReference type="Pfam" id="PF04359">
    <property type="entry name" value="DUF493"/>
    <property type="match status" value="1"/>
</dbReference>
<evidence type="ECO:0000313" key="2">
    <source>
        <dbReference type="Proteomes" id="UP000199595"/>
    </source>
</evidence>
<gene>
    <name evidence="1" type="ORF">SAMN05444411_10226</name>
</gene>
<dbReference type="RefSeq" id="WP_090120470.1">
    <property type="nucleotide sequence ID" value="NZ_FNNJ01000002.1"/>
</dbReference>
<dbReference type="STRING" id="762486.SAMN05444411_10226"/>
<dbReference type="InterPro" id="IPR007454">
    <property type="entry name" value="UPF0250_YbeD-like"/>
</dbReference>